<dbReference type="EMBL" id="SRLO01000658">
    <property type="protein sequence ID" value="TNN49398.1"/>
    <property type="molecule type" value="Genomic_DNA"/>
</dbReference>
<gene>
    <name evidence="2" type="ORF">EYF80_040410</name>
</gene>
<dbReference type="AlphaFoldDB" id="A0A4Z2G785"/>
<sequence length="144" mass="16961">MQSINRHRKQREQAVVSKAGEGYHKEREEELRTPFFASLAREEKLHPSLTSAQHERAINRRGTRLPETRKPDFGRFHGRRLRFERNVPPQGVRRRFCIWGEIQSFARRRDKAIALNDDSGARRNSPPSRSREGAETVVEFIMRQ</sequence>
<feature type="region of interest" description="Disordered" evidence="1">
    <location>
        <begin position="1"/>
        <end position="29"/>
    </location>
</feature>
<keyword evidence="3" id="KW-1185">Reference proteome</keyword>
<organism evidence="2 3">
    <name type="scientific">Liparis tanakae</name>
    <name type="common">Tanaka's snailfish</name>
    <dbReference type="NCBI Taxonomy" id="230148"/>
    <lineage>
        <taxon>Eukaryota</taxon>
        <taxon>Metazoa</taxon>
        <taxon>Chordata</taxon>
        <taxon>Craniata</taxon>
        <taxon>Vertebrata</taxon>
        <taxon>Euteleostomi</taxon>
        <taxon>Actinopterygii</taxon>
        <taxon>Neopterygii</taxon>
        <taxon>Teleostei</taxon>
        <taxon>Neoteleostei</taxon>
        <taxon>Acanthomorphata</taxon>
        <taxon>Eupercaria</taxon>
        <taxon>Perciformes</taxon>
        <taxon>Cottioidei</taxon>
        <taxon>Cottales</taxon>
        <taxon>Liparidae</taxon>
        <taxon>Liparis</taxon>
    </lineage>
</organism>
<feature type="region of interest" description="Disordered" evidence="1">
    <location>
        <begin position="46"/>
        <end position="74"/>
    </location>
</feature>
<evidence type="ECO:0000313" key="3">
    <source>
        <dbReference type="Proteomes" id="UP000314294"/>
    </source>
</evidence>
<evidence type="ECO:0000313" key="2">
    <source>
        <dbReference type="EMBL" id="TNN49398.1"/>
    </source>
</evidence>
<proteinExistence type="predicted"/>
<dbReference type="Proteomes" id="UP000314294">
    <property type="component" value="Unassembled WGS sequence"/>
</dbReference>
<protein>
    <submittedName>
        <fullName evidence="2">Uncharacterized protein</fullName>
    </submittedName>
</protein>
<evidence type="ECO:0000256" key="1">
    <source>
        <dbReference type="SAM" id="MobiDB-lite"/>
    </source>
</evidence>
<feature type="compositionally biased region" description="Basic and acidic residues" evidence="1">
    <location>
        <begin position="53"/>
        <end position="74"/>
    </location>
</feature>
<name>A0A4Z2G785_9TELE</name>
<comment type="caution">
    <text evidence="2">The sequence shown here is derived from an EMBL/GenBank/DDBJ whole genome shotgun (WGS) entry which is preliminary data.</text>
</comment>
<accession>A0A4Z2G785</accession>
<feature type="region of interest" description="Disordered" evidence="1">
    <location>
        <begin position="116"/>
        <end position="135"/>
    </location>
</feature>
<reference evidence="2 3" key="1">
    <citation type="submission" date="2019-03" db="EMBL/GenBank/DDBJ databases">
        <title>First draft genome of Liparis tanakae, snailfish: a comprehensive survey of snailfish specific genes.</title>
        <authorList>
            <person name="Kim W."/>
            <person name="Song I."/>
            <person name="Jeong J.-H."/>
            <person name="Kim D."/>
            <person name="Kim S."/>
            <person name="Ryu S."/>
            <person name="Song J.Y."/>
            <person name="Lee S.K."/>
        </authorList>
    </citation>
    <scope>NUCLEOTIDE SEQUENCE [LARGE SCALE GENOMIC DNA]</scope>
    <source>
        <tissue evidence="2">Muscle</tissue>
    </source>
</reference>
<feature type="compositionally biased region" description="Basic residues" evidence="1">
    <location>
        <begin position="1"/>
        <end position="10"/>
    </location>
</feature>